<dbReference type="InterPro" id="IPR037484">
    <property type="entry name" value="AmhX-like"/>
</dbReference>
<dbReference type="PANTHER" id="PTHR11014:SF122">
    <property type="entry name" value="AMIDOHYDROLASE AMHX"/>
    <property type="match status" value="1"/>
</dbReference>
<dbReference type="InterPro" id="IPR036264">
    <property type="entry name" value="Bact_exopeptidase_dim_dom"/>
</dbReference>
<dbReference type="InterPro" id="IPR017439">
    <property type="entry name" value="Amidohydrolase"/>
</dbReference>
<dbReference type="InterPro" id="IPR002933">
    <property type="entry name" value="Peptidase_M20"/>
</dbReference>
<dbReference type="SUPFAM" id="SSF55031">
    <property type="entry name" value="Bacterial exopeptidase dimerisation domain"/>
    <property type="match status" value="1"/>
</dbReference>
<evidence type="ECO:0000259" key="1">
    <source>
        <dbReference type="Pfam" id="PF07687"/>
    </source>
</evidence>
<organism evidence="2 3">
    <name type="scientific">Fredinandcohnia salidurans</name>
    <dbReference type="NCBI Taxonomy" id="2595041"/>
    <lineage>
        <taxon>Bacteria</taxon>
        <taxon>Bacillati</taxon>
        <taxon>Bacillota</taxon>
        <taxon>Bacilli</taxon>
        <taxon>Bacillales</taxon>
        <taxon>Bacillaceae</taxon>
        <taxon>Fredinandcohnia</taxon>
    </lineage>
</organism>
<name>A0ABW4MMV4_9BACI</name>
<dbReference type="RefSeq" id="WP_388038146.1">
    <property type="nucleotide sequence ID" value="NZ_JBHUEK010000017.1"/>
</dbReference>
<accession>A0ABW4MMV4</accession>
<reference evidence="3" key="1">
    <citation type="journal article" date="2019" name="Int. J. Syst. Evol. Microbiol.">
        <title>The Global Catalogue of Microorganisms (GCM) 10K type strain sequencing project: providing services to taxonomists for standard genome sequencing and annotation.</title>
        <authorList>
            <consortium name="The Broad Institute Genomics Platform"/>
            <consortium name="The Broad Institute Genome Sequencing Center for Infectious Disease"/>
            <person name="Wu L."/>
            <person name="Ma J."/>
        </authorList>
    </citation>
    <scope>NUCLEOTIDE SEQUENCE [LARGE SCALE GENOMIC DNA]</scope>
    <source>
        <strain evidence="3">CCUG 15531</strain>
    </source>
</reference>
<evidence type="ECO:0000313" key="2">
    <source>
        <dbReference type="EMBL" id="MFD1779223.1"/>
    </source>
</evidence>
<dbReference type="PIRSF" id="PIRSF005962">
    <property type="entry name" value="Pept_M20D_amidohydro"/>
    <property type="match status" value="1"/>
</dbReference>
<dbReference type="Pfam" id="PF07687">
    <property type="entry name" value="M20_dimer"/>
    <property type="match status" value="1"/>
</dbReference>
<dbReference type="Gene3D" id="3.40.630.10">
    <property type="entry name" value="Zn peptidases"/>
    <property type="match status" value="1"/>
</dbReference>
<dbReference type="PANTHER" id="PTHR11014">
    <property type="entry name" value="PEPTIDASE M20 FAMILY MEMBER"/>
    <property type="match status" value="1"/>
</dbReference>
<sequence length="376" mass="40617">MSTIKEWIVENKELIVKTYNDLHQLAEISWKEYKTKEYLTNQIEQLGFYYQTFPDHTAIVVEWGSDEGPTVALRADMDALWQNVNGDWKANHSCGHDAHMTMVLHALRCLKEIGFSPKGKLKVIFQPAEESGKGAVALVEDGVVDDVSYLLGIHVRPKIEMSYGQVSAAIYHGATTLLRGTVKGVQAHGSRPNMGINVVDSIAAIVNAVNAVKVDPTIASSVKVTQINAGGDNVNIIPDEATFGIDVRAQTNEAMKELVPRVIKAITSAGSANGSEVDVQIAASMVAANPNSYMEQVVKEAVVEQLGDAAFVSPPITPGGEDFHFYTKEKNELQATLVGLGTDLEPGLHHPNMTFNLNALENGVAVLAGAAVKLFK</sequence>
<dbReference type="Gene3D" id="3.30.70.360">
    <property type="match status" value="1"/>
</dbReference>
<dbReference type="InterPro" id="IPR011650">
    <property type="entry name" value="Peptidase_M20_dimer"/>
</dbReference>
<comment type="caution">
    <text evidence="2">The sequence shown here is derived from an EMBL/GenBank/DDBJ whole genome shotgun (WGS) entry which is preliminary data.</text>
</comment>
<dbReference type="NCBIfam" id="TIGR01891">
    <property type="entry name" value="amidohydrolases"/>
    <property type="match status" value="1"/>
</dbReference>
<dbReference type="SUPFAM" id="SSF53187">
    <property type="entry name" value="Zn-dependent exopeptidases"/>
    <property type="match status" value="1"/>
</dbReference>
<dbReference type="Proteomes" id="UP001597227">
    <property type="component" value="Unassembled WGS sequence"/>
</dbReference>
<dbReference type="CDD" id="cd08018">
    <property type="entry name" value="M20_Acy1_amhX-like"/>
    <property type="match status" value="1"/>
</dbReference>
<keyword evidence="3" id="KW-1185">Reference proteome</keyword>
<dbReference type="EMBL" id="JBHUEK010000017">
    <property type="protein sequence ID" value="MFD1779223.1"/>
    <property type="molecule type" value="Genomic_DNA"/>
</dbReference>
<protein>
    <submittedName>
        <fullName evidence="2">M20 peptidase aminoacylase family protein</fullName>
    </submittedName>
</protein>
<dbReference type="Pfam" id="PF01546">
    <property type="entry name" value="Peptidase_M20"/>
    <property type="match status" value="1"/>
</dbReference>
<evidence type="ECO:0000313" key="3">
    <source>
        <dbReference type="Proteomes" id="UP001597227"/>
    </source>
</evidence>
<proteinExistence type="predicted"/>
<gene>
    <name evidence="2" type="ORF">ACFSFW_11140</name>
</gene>
<feature type="domain" description="Peptidase M20 dimerisation" evidence="1">
    <location>
        <begin position="181"/>
        <end position="268"/>
    </location>
</feature>